<dbReference type="RefSeq" id="WP_145237967.1">
    <property type="nucleotide sequence ID" value="NZ_CP036273.1"/>
</dbReference>
<evidence type="ECO:0008006" key="3">
    <source>
        <dbReference type="Google" id="ProtNLM"/>
    </source>
</evidence>
<organism evidence="1 2">
    <name type="scientific">Urbifossiella limnaea</name>
    <dbReference type="NCBI Taxonomy" id="2528023"/>
    <lineage>
        <taxon>Bacteria</taxon>
        <taxon>Pseudomonadati</taxon>
        <taxon>Planctomycetota</taxon>
        <taxon>Planctomycetia</taxon>
        <taxon>Gemmatales</taxon>
        <taxon>Gemmataceae</taxon>
        <taxon>Urbifossiella</taxon>
    </lineage>
</organism>
<dbReference type="AlphaFoldDB" id="A0A517XSE8"/>
<reference evidence="1 2" key="1">
    <citation type="submission" date="2019-02" db="EMBL/GenBank/DDBJ databases">
        <title>Deep-cultivation of Planctomycetes and their phenomic and genomic characterization uncovers novel biology.</title>
        <authorList>
            <person name="Wiegand S."/>
            <person name="Jogler M."/>
            <person name="Boedeker C."/>
            <person name="Pinto D."/>
            <person name="Vollmers J."/>
            <person name="Rivas-Marin E."/>
            <person name="Kohn T."/>
            <person name="Peeters S.H."/>
            <person name="Heuer A."/>
            <person name="Rast P."/>
            <person name="Oberbeckmann S."/>
            <person name="Bunk B."/>
            <person name="Jeske O."/>
            <person name="Meyerdierks A."/>
            <person name="Storesund J.E."/>
            <person name="Kallscheuer N."/>
            <person name="Luecker S."/>
            <person name="Lage O.M."/>
            <person name="Pohl T."/>
            <person name="Merkel B.J."/>
            <person name="Hornburger P."/>
            <person name="Mueller R.-W."/>
            <person name="Bruemmer F."/>
            <person name="Labrenz M."/>
            <person name="Spormann A.M."/>
            <person name="Op den Camp H."/>
            <person name="Overmann J."/>
            <person name="Amann R."/>
            <person name="Jetten M.S.M."/>
            <person name="Mascher T."/>
            <person name="Medema M.H."/>
            <person name="Devos D.P."/>
            <person name="Kaster A.-K."/>
            <person name="Ovreas L."/>
            <person name="Rohde M."/>
            <person name="Galperin M.Y."/>
            <person name="Jogler C."/>
        </authorList>
    </citation>
    <scope>NUCLEOTIDE SEQUENCE [LARGE SCALE GENOMIC DNA]</scope>
    <source>
        <strain evidence="1 2">ETA_A1</strain>
    </source>
</reference>
<accession>A0A517XSE8</accession>
<keyword evidence="2" id="KW-1185">Reference proteome</keyword>
<dbReference type="KEGG" id="uli:ETAA1_23870"/>
<proteinExistence type="predicted"/>
<dbReference type="OrthoDB" id="512336at2"/>
<dbReference type="Proteomes" id="UP000319576">
    <property type="component" value="Chromosome"/>
</dbReference>
<evidence type="ECO:0000313" key="2">
    <source>
        <dbReference type="Proteomes" id="UP000319576"/>
    </source>
</evidence>
<name>A0A517XSE8_9BACT</name>
<dbReference type="EMBL" id="CP036273">
    <property type="protein sequence ID" value="QDU20435.1"/>
    <property type="molecule type" value="Genomic_DNA"/>
</dbReference>
<evidence type="ECO:0000313" key="1">
    <source>
        <dbReference type="EMBL" id="QDU20435.1"/>
    </source>
</evidence>
<gene>
    <name evidence="1" type="ORF">ETAA1_23870</name>
</gene>
<sequence>MQPPAPKPEHDWLTRMVGDWTFTTECVMGPDQPPMTAAGTDKTISLGGLWTISEWVQPGMDGTPMTSRMTLGFDPARGKFVGSFVASCMTHHWVYEGVLEGDVLTLDAEGPSFTDPHATALYQDIWEQTADGRKLLRSRFRDAEGNWHEFMKAEYHRAA</sequence>
<protein>
    <recommendedName>
        <fullName evidence="3">DUF1579 domain-containing protein</fullName>
    </recommendedName>
</protein>
<dbReference type="InterPro" id="IPR011473">
    <property type="entry name" value="DUF1579"/>
</dbReference>
<dbReference type="Pfam" id="PF07617">
    <property type="entry name" value="DUF1579"/>
    <property type="match status" value="1"/>
</dbReference>